<gene>
    <name evidence="1" type="ORF">RW095_17890</name>
</gene>
<proteinExistence type="predicted"/>
<evidence type="ECO:0000313" key="1">
    <source>
        <dbReference type="EMBL" id="WOD15183.1"/>
    </source>
</evidence>
<sequence>MRRRYRSACAILLQQLQRVMERGSERGLRSQFCGEYFAHGEQRIHQRLRIAIGRCRERLQVIGERALRQAIFVGQMVPGTPLWSRWAA</sequence>
<accession>A0ABZ0ED81</accession>
<dbReference type="RefSeq" id="WP_317017306.1">
    <property type="nucleotide sequence ID" value="NZ_CP136512.1"/>
</dbReference>
<name>A0ABZ0ED81_9BURK</name>
<dbReference type="Proteomes" id="UP001302652">
    <property type="component" value="Chromosome 2"/>
</dbReference>
<evidence type="ECO:0008006" key="3">
    <source>
        <dbReference type="Google" id="ProtNLM"/>
    </source>
</evidence>
<dbReference type="EMBL" id="CP136512">
    <property type="protein sequence ID" value="WOD15183.1"/>
    <property type="molecule type" value="Genomic_DNA"/>
</dbReference>
<organism evidence="1 2">
    <name type="scientific">Paraburkholderia kirstenboschensis</name>
    <dbReference type="NCBI Taxonomy" id="1245436"/>
    <lineage>
        <taxon>Bacteria</taxon>
        <taxon>Pseudomonadati</taxon>
        <taxon>Pseudomonadota</taxon>
        <taxon>Betaproteobacteria</taxon>
        <taxon>Burkholderiales</taxon>
        <taxon>Burkholderiaceae</taxon>
        <taxon>Paraburkholderia</taxon>
    </lineage>
</organism>
<keyword evidence="2" id="KW-1185">Reference proteome</keyword>
<reference evidence="1 2" key="1">
    <citation type="submission" date="2023-10" db="EMBL/GenBank/DDBJ databases">
        <title>Surface-active antibiotics is a multifunctional adaptation for post-fire microbes.</title>
        <authorList>
            <person name="Liu M.D."/>
            <person name="Du Y."/>
            <person name="Koupaei S.K."/>
            <person name="Kim N.R."/>
            <person name="Zhang W."/>
            <person name="Traxler M.F."/>
        </authorList>
    </citation>
    <scope>NUCLEOTIDE SEQUENCE [LARGE SCALE GENOMIC DNA]</scope>
    <source>
        <strain evidence="1 2">F3</strain>
    </source>
</reference>
<evidence type="ECO:0000313" key="2">
    <source>
        <dbReference type="Proteomes" id="UP001302652"/>
    </source>
</evidence>
<protein>
    <recommendedName>
        <fullName evidence="3">Transposase</fullName>
    </recommendedName>
</protein>